<dbReference type="InterPro" id="IPR006120">
    <property type="entry name" value="Resolvase_HTH_dom"/>
</dbReference>
<feature type="domain" description="Resolvase/invertase-type recombinase catalytic" evidence="6">
    <location>
        <begin position="1"/>
        <end position="142"/>
    </location>
</feature>
<dbReference type="Gene3D" id="3.40.50.1390">
    <property type="entry name" value="Resolvase, N-terminal catalytic domain"/>
    <property type="match status" value="1"/>
</dbReference>
<dbReference type="PROSITE" id="PS00397">
    <property type="entry name" value="RECOMBINASES_1"/>
    <property type="match status" value="1"/>
</dbReference>
<accession>A0ABV9UBL2</accession>
<dbReference type="PANTHER" id="PTHR30461:SF2">
    <property type="entry name" value="SERINE RECOMBINASE PINE-RELATED"/>
    <property type="match status" value="1"/>
</dbReference>
<evidence type="ECO:0000256" key="4">
    <source>
        <dbReference type="ARBA" id="ARBA00023172"/>
    </source>
</evidence>
<keyword evidence="3" id="KW-0238">DNA-binding</keyword>
<dbReference type="PROSITE" id="PS51736">
    <property type="entry name" value="RECOMBINASES_3"/>
    <property type="match status" value="1"/>
</dbReference>
<evidence type="ECO:0000256" key="2">
    <source>
        <dbReference type="ARBA" id="ARBA00022908"/>
    </source>
</evidence>
<dbReference type="InterPro" id="IPR006118">
    <property type="entry name" value="Recombinase_CS"/>
</dbReference>
<feature type="active site" description="O-(5'-phospho-DNA)-serine intermediate" evidence="5">
    <location>
        <position position="9"/>
    </location>
</feature>
<dbReference type="InterPro" id="IPR009057">
    <property type="entry name" value="Homeodomain-like_sf"/>
</dbReference>
<dbReference type="SUPFAM" id="SSF46689">
    <property type="entry name" value="Homeodomain-like"/>
    <property type="match status" value="1"/>
</dbReference>
<comment type="similarity">
    <text evidence="1">Belongs to the site-specific recombinase resolvase family.</text>
</comment>
<protein>
    <submittedName>
        <fullName evidence="7">Recombinase family protein</fullName>
    </submittedName>
</protein>
<evidence type="ECO:0000256" key="3">
    <source>
        <dbReference type="ARBA" id="ARBA00023125"/>
    </source>
</evidence>
<evidence type="ECO:0000313" key="8">
    <source>
        <dbReference type="Proteomes" id="UP001595872"/>
    </source>
</evidence>
<dbReference type="PANTHER" id="PTHR30461">
    <property type="entry name" value="DNA-INVERTASE FROM LAMBDOID PROPHAGE"/>
    <property type="match status" value="1"/>
</dbReference>
<dbReference type="CDD" id="cd03768">
    <property type="entry name" value="SR_ResInv"/>
    <property type="match status" value="1"/>
</dbReference>
<evidence type="ECO:0000256" key="1">
    <source>
        <dbReference type="ARBA" id="ARBA00009913"/>
    </source>
</evidence>
<dbReference type="Pfam" id="PF00239">
    <property type="entry name" value="Resolvase"/>
    <property type="match status" value="1"/>
</dbReference>
<dbReference type="Proteomes" id="UP001595872">
    <property type="component" value="Unassembled WGS sequence"/>
</dbReference>
<dbReference type="SUPFAM" id="SSF53041">
    <property type="entry name" value="Resolvase-like"/>
    <property type="match status" value="1"/>
</dbReference>
<dbReference type="Gene3D" id="1.10.10.60">
    <property type="entry name" value="Homeodomain-like"/>
    <property type="match status" value="1"/>
</dbReference>
<gene>
    <name evidence="7" type="ORF">ACFPCY_37215</name>
</gene>
<evidence type="ECO:0000313" key="7">
    <source>
        <dbReference type="EMBL" id="MFC4912990.1"/>
    </source>
</evidence>
<reference evidence="8" key="1">
    <citation type="journal article" date="2019" name="Int. J. Syst. Evol. Microbiol.">
        <title>The Global Catalogue of Microorganisms (GCM) 10K type strain sequencing project: providing services to taxonomists for standard genome sequencing and annotation.</title>
        <authorList>
            <consortium name="The Broad Institute Genomics Platform"/>
            <consortium name="The Broad Institute Genome Sequencing Center for Infectious Disease"/>
            <person name="Wu L."/>
            <person name="Ma J."/>
        </authorList>
    </citation>
    <scope>NUCLEOTIDE SEQUENCE [LARGE SCALE GENOMIC DNA]</scope>
    <source>
        <strain evidence="8">KLKA75</strain>
    </source>
</reference>
<evidence type="ECO:0000259" key="6">
    <source>
        <dbReference type="PROSITE" id="PS51736"/>
    </source>
</evidence>
<dbReference type="InterPro" id="IPR036162">
    <property type="entry name" value="Resolvase-like_N_sf"/>
</dbReference>
<keyword evidence="8" id="KW-1185">Reference proteome</keyword>
<organism evidence="7 8">
    <name type="scientific">Actinomadura gamaensis</name>
    <dbReference type="NCBI Taxonomy" id="1763541"/>
    <lineage>
        <taxon>Bacteria</taxon>
        <taxon>Bacillati</taxon>
        <taxon>Actinomycetota</taxon>
        <taxon>Actinomycetes</taxon>
        <taxon>Streptosporangiales</taxon>
        <taxon>Thermomonosporaceae</taxon>
        <taxon>Actinomadura</taxon>
    </lineage>
</organism>
<keyword evidence="2" id="KW-0229">DNA integration</keyword>
<dbReference type="EMBL" id="JBHSIT010000014">
    <property type="protein sequence ID" value="MFC4912990.1"/>
    <property type="molecule type" value="Genomic_DNA"/>
</dbReference>
<comment type="caution">
    <text evidence="7">The sequence shown here is derived from an EMBL/GenBank/DDBJ whole genome shotgun (WGS) entry which is preliminary data.</text>
</comment>
<dbReference type="SMART" id="SM00857">
    <property type="entry name" value="Resolvase"/>
    <property type="match status" value="1"/>
</dbReference>
<keyword evidence="4" id="KW-0233">DNA recombination</keyword>
<dbReference type="InterPro" id="IPR006119">
    <property type="entry name" value="Resolv_N"/>
</dbReference>
<name>A0ABV9UBL2_9ACTN</name>
<proteinExistence type="inferred from homology"/>
<sequence length="215" mass="22923">MDFGYARVSTTAQDLTRQIDTLKGAGVPEELIWSDRRTGATVARDGLEDLLRRVPPHAGHRVTVVTLDRLGRNMRECLNLAHELTEQGIGLRTLKDQIPVDTSVPGPGADMAIALLAMFAQMERTYMLERVASARAAKEARGLSAGRPPKLTAQQRAAAAAMVASGVKHADVAAGFGVAQSTLYRVLAQLREEAQAALLDDDPADGDEAASPEVG</sequence>
<dbReference type="Pfam" id="PF02796">
    <property type="entry name" value="HTH_7"/>
    <property type="match status" value="1"/>
</dbReference>
<evidence type="ECO:0000256" key="5">
    <source>
        <dbReference type="PROSITE-ProRule" id="PRU10137"/>
    </source>
</evidence>
<dbReference type="RefSeq" id="WP_378263462.1">
    <property type="nucleotide sequence ID" value="NZ_JBHSIT010000014.1"/>
</dbReference>
<dbReference type="InterPro" id="IPR050639">
    <property type="entry name" value="SSR_resolvase"/>
</dbReference>